<gene>
    <name evidence="1" type="ORF">L373_05631</name>
    <name evidence="3" type="ORF">N5C89_33270</name>
    <name evidence="4" type="ORF">NP224_32025</name>
    <name evidence="2" type="ORF">SK91_06080</name>
</gene>
<dbReference type="GeneID" id="93254090"/>
<keyword evidence="4" id="KW-0614">Plasmid</keyword>
<dbReference type="RefSeq" id="WP_022631502.1">
    <property type="nucleotide sequence ID" value="NZ_CABGKN010000020.1"/>
</dbReference>
<evidence type="ECO:0000313" key="3">
    <source>
        <dbReference type="EMBL" id="MDH0967695.1"/>
    </source>
</evidence>
<evidence type="ECO:0000313" key="5">
    <source>
        <dbReference type="Proteomes" id="UP000020202"/>
    </source>
</evidence>
<evidence type="ECO:0000313" key="7">
    <source>
        <dbReference type="Proteomes" id="UP001060345"/>
    </source>
</evidence>
<dbReference type="SUPFAM" id="SSF109747">
    <property type="entry name" value="Glycogen synthesis protein GlgS"/>
    <property type="match status" value="1"/>
</dbReference>
<dbReference type="Gene3D" id="1.20.970.20">
    <property type="entry name" value="Glycogen synthesis protein GlgS"/>
    <property type="match status" value="1"/>
</dbReference>
<dbReference type="EMBL" id="LEUS01000033">
    <property type="protein sequence ID" value="KLY22793.1"/>
    <property type="molecule type" value="Genomic_DNA"/>
</dbReference>
<geneLocation type="plasmid" evidence="4 7">
    <name>p2</name>
</geneLocation>
<evidence type="ECO:0000313" key="2">
    <source>
        <dbReference type="EMBL" id="KLY22793.1"/>
    </source>
</evidence>
<organism evidence="1 5">
    <name type="scientific">Klebsiella michiganensis</name>
    <dbReference type="NCBI Taxonomy" id="1134687"/>
    <lineage>
        <taxon>Bacteria</taxon>
        <taxon>Pseudomonadati</taxon>
        <taxon>Pseudomonadota</taxon>
        <taxon>Gammaproteobacteria</taxon>
        <taxon>Enterobacterales</taxon>
        <taxon>Enterobacteriaceae</taxon>
        <taxon>Klebsiella/Raoultella group</taxon>
        <taxon>Klebsiella</taxon>
    </lineage>
</organism>
<dbReference type="InterPro" id="IPR036295">
    <property type="entry name" value="GlgS_sf"/>
</dbReference>
<dbReference type="InterPro" id="IPR015065">
    <property type="entry name" value="GlgS"/>
</dbReference>
<reference evidence="2 6" key="2">
    <citation type="submission" date="2015-06" db="EMBL/GenBank/DDBJ databases">
        <title>The Genome Sequence of None.</title>
        <authorList>
            <consortium name="The Broad Institute Genomics Platform"/>
            <consortium name="The Broad Institute Genome Sequencing Center for Infectious Disease"/>
            <person name="Earl A.M."/>
            <person name="Onderdonk A.B."/>
            <person name="Kirby J."/>
            <person name="Ferraro M.J."/>
            <person name="Huang S."/>
            <person name="Spencer M."/>
            <person name="Fodor A."/>
            <person name="Hooper D."/>
            <person name="Dekker J."/>
            <person name="O'Brien T."/>
            <person name="Quan V."/>
            <person name="Gombosev A."/>
            <person name="Delaney M."/>
            <person name="DuBois A."/>
            <person name="Ernst C."/>
            <person name="Kim D.S."/>
            <person name="Rossman W."/>
            <person name="Gohs F."/>
            <person name="Petruso H."/>
            <person name="Nozar T."/>
            <person name="Mougeot F."/>
            <person name="Manson-McGuire A."/>
            <person name="Young S."/>
            <person name="Abouelleil A."/>
            <person name="Cao P."/>
            <person name="Chapman S.B."/>
            <person name="Griggs A."/>
            <person name="Priest M."/>
            <person name="Shea T."/>
            <person name="Wortman I."/>
            <person name="Wortman J.R."/>
            <person name="Nusbaum C."/>
            <person name="Birren B."/>
        </authorList>
    </citation>
    <scope>NUCLEOTIDE SEQUENCE [LARGE SCALE GENOMIC DNA]</scope>
    <source>
        <strain evidence="2 6">MGH87</strain>
    </source>
</reference>
<reference evidence="4" key="3">
    <citation type="submission" date="2022-08" db="EMBL/GenBank/DDBJ databases">
        <title>Genomic characterization and comparative genomic analysis of a strain of klebsiella michiganensis carrying blaKPC-2 isolated from the blood of children with very preterm bloodstream infection.</title>
        <authorList>
            <person name="Zhang N."/>
        </authorList>
    </citation>
    <scope>NUCLEOTIDE SEQUENCE</scope>
    <source>
        <strain evidence="4">BSI-KPN166</strain>
        <plasmid evidence="4">p2</plasmid>
    </source>
</reference>
<sequence>MQAIHHVEKFHPKDFDFIALSLAQMNSQGRKVDVEQVTGSMNDACKSRFLDSYRYHLNLFVEKSPS</sequence>
<evidence type="ECO:0000313" key="4">
    <source>
        <dbReference type="EMBL" id="UWZ77539.1"/>
    </source>
</evidence>
<dbReference type="Pfam" id="PF08971">
    <property type="entry name" value="GlgS"/>
    <property type="match status" value="1"/>
</dbReference>
<accession>A0A0J5MPF0</accession>
<proteinExistence type="predicted"/>
<dbReference type="EMBL" id="JCNZ01000019">
    <property type="protein sequence ID" value="EWF80339.1"/>
    <property type="molecule type" value="Genomic_DNA"/>
</dbReference>
<protein>
    <submittedName>
        <fullName evidence="3">Glycogen synthesis protein GlgS</fullName>
    </submittedName>
</protein>
<dbReference type="Proteomes" id="UP001060345">
    <property type="component" value="Plasmid p2"/>
</dbReference>
<dbReference type="Proteomes" id="UP000036305">
    <property type="component" value="Unassembled WGS sequence"/>
</dbReference>
<name>A0A0J5MPF0_9ENTR</name>
<dbReference type="EMBL" id="JAOCBF010000185">
    <property type="protein sequence ID" value="MDH0967695.1"/>
    <property type="molecule type" value="Genomic_DNA"/>
</dbReference>
<dbReference type="AlphaFoldDB" id="A0A0J5MPF0"/>
<dbReference type="Proteomes" id="UP001159937">
    <property type="component" value="Unassembled WGS sequence"/>
</dbReference>
<evidence type="ECO:0000313" key="1">
    <source>
        <dbReference type="EMBL" id="EWF80339.1"/>
    </source>
</evidence>
<dbReference type="Proteomes" id="UP000020202">
    <property type="component" value="Unassembled WGS sequence"/>
</dbReference>
<reference evidence="1 5" key="1">
    <citation type="submission" date="2014-01" db="EMBL/GenBank/DDBJ databases">
        <title>The Genome Sequence of Klebsiella oxytoca MGH 27.</title>
        <authorList>
            <consortium name="The Broad Institute Genomics Platform"/>
            <consortium name="The Broad Institute Genome Sequencing Center for Infectious Disease"/>
            <person name="Murphy C."/>
            <person name="Cosimi L."/>
            <person name="Cerqueira G."/>
            <person name="Feldgarden M."/>
            <person name="Earl A."/>
            <person name="Hung D."/>
            <person name="Onderdonk A.B."/>
            <person name="Ferraro M.J."/>
            <person name="Hooper D."/>
            <person name="Dekker J."/>
            <person name="O'Brien T."/>
            <person name="Huang S."/>
            <person name="Quan V."/>
            <person name="Ernst C."/>
            <person name="Delaney M."/>
            <person name="DuBois A."/>
            <person name="Kim D.S."/>
            <person name="Young S.K."/>
            <person name="Zeng Q."/>
            <person name="Gargeya S."/>
            <person name="Fitzgerald M."/>
            <person name="Abouelleil A."/>
            <person name="Alvarado L."/>
            <person name="Berlin A.M."/>
            <person name="Chapman S.B."/>
            <person name="Gainer-Dewar J."/>
            <person name="Goldberg J."/>
            <person name="Gnerre S."/>
            <person name="Griggs A."/>
            <person name="Gujja S."/>
            <person name="Hansen M."/>
            <person name="Howarth C."/>
            <person name="Imamovic A."/>
            <person name="Ireland A."/>
            <person name="Larimer J."/>
            <person name="McCowan C."/>
            <person name="Murphy C."/>
            <person name="Pearson M."/>
            <person name="Poon T.W."/>
            <person name="Priest M."/>
            <person name="Roberts A."/>
            <person name="Saif S."/>
            <person name="Shea T."/>
            <person name="Sykes S."/>
            <person name="Wortman J."/>
            <person name="Nusbaum C."/>
            <person name="Birren B."/>
        </authorList>
    </citation>
    <scope>NUCLEOTIDE SEQUENCE [LARGE SCALE GENOMIC DNA]</scope>
    <source>
        <strain evidence="1 5">MGH 27</strain>
    </source>
</reference>
<reference evidence="3" key="4">
    <citation type="submission" date="2022-09" db="EMBL/GenBank/DDBJ databases">
        <title>Intensive care unit water sources are persistently colonized with multi-drug resistant bacteria and are the site of extensive horizontal gene transfer of antibiotic resistance genes.</title>
        <authorList>
            <person name="Diorio-Toth L."/>
        </authorList>
    </citation>
    <scope>NUCLEOTIDE SEQUENCE</scope>
    <source>
        <strain evidence="3">GD03918</strain>
    </source>
</reference>
<dbReference type="EMBL" id="CP102105">
    <property type="protein sequence ID" value="UWZ77539.1"/>
    <property type="molecule type" value="Genomic_DNA"/>
</dbReference>
<keyword evidence="6" id="KW-1185">Reference proteome</keyword>
<evidence type="ECO:0000313" key="6">
    <source>
        <dbReference type="Proteomes" id="UP000036305"/>
    </source>
</evidence>